<dbReference type="Pfam" id="PF07690">
    <property type="entry name" value="MFS_1"/>
    <property type="match status" value="1"/>
</dbReference>
<feature type="transmembrane region" description="Helical" evidence="5">
    <location>
        <begin position="199"/>
        <end position="220"/>
    </location>
</feature>
<feature type="compositionally biased region" description="Low complexity" evidence="4">
    <location>
        <begin position="403"/>
        <end position="421"/>
    </location>
</feature>
<keyword evidence="8" id="KW-1185">Reference proteome</keyword>
<feature type="transmembrane region" description="Helical" evidence="5">
    <location>
        <begin position="155"/>
        <end position="178"/>
    </location>
</feature>
<dbReference type="PANTHER" id="PTHR23521:SF3">
    <property type="entry name" value="MFS TRANSPORTER"/>
    <property type="match status" value="1"/>
</dbReference>
<organism evidence="7 8">
    <name type="scientific">Oharaeibacter diazotrophicus</name>
    <dbReference type="NCBI Taxonomy" id="1920512"/>
    <lineage>
        <taxon>Bacteria</taxon>
        <taxon>Pseudomonadati</taxon>
        <taxon>Pseudomonadota</taxon>
        <taxon>Alphaproteobacteria</taxon>
        <taxon>Hyphomicrobiales</taxon>
        <taxon>Pleomorphomonadaceae</taxon>
        <taxon>Oharaeibacter</taxon>
    </lineage>
</organism>
<evidence type="ECO:0000256" key="1">
    <source>
        <dbReference type="ARBA" id="ARBA00022692"/>
    </source>
</evidence>
<dbReference type="AlphaFoldDB" id="A0A4R6RBE9"/>
<dbReference type="RefSeq" id="WP_166653462.1">
    <property type="nucleotide sequence ID" value="NZ_BSPM01000009.1"/>
</dbReference>
<feature type="transmembrane region" description="Helical" evidence="5">
    <location>
        <begin position="130"/>
        <end position="149"/>
    </location>
</feature>
<dbReference type="CDD" id="cd17477">
    <property type="entry name" value="MFS_YcaD_like"/>
    <property type="match status" value="1"/>
</dbReference>
<accession>A0A4R6RBE9</accession>
<evidence type="ECO:0000256" key="5">
    <source>
        <dbReference type="SAM" id="Phobius"/>
    </source>
</evidence>
<protein>
    <submittedName>
        <fullName evidence="7">Putative MFS family arabinose efflux permease</fullName>
    </submittedName>
</protein>
<dbReference type="InterPro" id="IPR036259">
    <property type="entry name" value="MFS_trans_sf"/>
</dbReference>
<evidence type="ECO:0000256" key="4">
    <source>
        <dbReference type="SAM" id="MobiDB-lite"/>
    </source>
</evidence>
<dbReference type="Proteomes" id="UP000294547">
    <property type="component" value="Unassembled WGS sequence"/>
</dbReference>
<gene>
    <name evidence="7" type="ORF">EDD54_3316</name>
</gene>
<dbReference type="GO" id="GO:0005886">
    <property type="term" value="C:plasma membrane"/>
    <property type="evidence" value="ECO:0007669"/>
    <property type="project" value="TreeGrafter"/>
</dbReference>
<evidence type="ECO:0000313" key="8">
    <source>
        <dbReference type="Proteomes" id="UP000294547"/>
    </source>
</evidence>
<reference evidence="7 8" key="1">
    <citation type="submission" date="2019-03" db="EMBL/GenBank/DDBJ databases">
        <title>Genomic Encyclopedia of Type Strains, Phase IV (KMG-IV): sequencing the most valuable type-strain genomes for metagenomic binning, comparative biology and taxonomic classification.</title>
        <authorList>
            <person name="Goeker M."/>
        </authorList>
    </citation>
    <scope>NUCLEOTIDE SEQUENCE [LARGE SCALE GENOMIC DNA]</scope>
    <source>
        <strain evidence="7 8">DSM 102969</strain>
    </source>
</reference>
<feature type="transmembrane region" description="Helical" evidence="5">
    <location>
        <begin position="73"/>
        <end position="92"/>
    </location>
</feature>
<dbReference type="InterPro" id="IPR047200">
    <property type="entry name" value="MFS_YcaD-like"/>
</dbReference>
<evidence type="ECO:0000313" key="7">
    <source>
        <dbReference type="EMBL" id="TDP83354.1"/>
    </source>
</evidence>
<dbReference type="PANTHER" id="PTHR23521">
    <property type="entry name" value="TRANSPORTER MFS SUPERFAMILY"/>
    <property type="match status" value="1"/>
</dbReference>
<evidence type="ECO:0000256" key="2">
    <source>
        <dbReference type="ARBA" id="ARBA00022989"/>
    </source>
</evidence>
<feature type="transmembrane region" description="Helical" evidence="5">
    <location>
        <begin position="291"/>
        <end position="313"/>
    </location>
</feature>
<sequence>MAQTLAPLASLFLGISFLLCGNGLQTTLVPLRAAAEGFSAVEIGLIGSSYYLGFVVGCLATPYLIGRVGHIRTFAALVSAASAVALVHPIAVDVVVWTLARAVTGFALAGLYLIVESWLNDRATNENRGFVMSAYIITNFVTITGGQMLVTTAPIGGFTLFAVAAILIGIASIPVALSRAAQPAPVAVVRFDPVKLFRMAPVGIAGSFMIGVANGAFWSLGTLYATARGLSADGAAIFMSIAVIGGAVMQWPVGRLSDSRDRRIVLAGVMIAAAAAALVFALVPLSGVPLMAMALVFGMASLTGYSVAAAHAYDRADKSSYVEMAAGVLLANGLGSVIGPISASALIQHFGASALFFFMTATQLVLVVFIALRTAVRAGATDAEKTGFDVAATAPVGGPIAPEPQSRPAAPRPAAVLDDAA</sequence>
<dbReference type="SUPFAM" id="SSF103473">
    <property type="entry name" value="MFS general substrate transporter"/>
    <property type="match status" value="1"/>
</dbReference>
<proteinExistence type="predicted"/>
<feature type="domain" description="Major facilitator superfamily (MFS) profile" evidence="6">
    <location>
        <begin position="2"/>
        <end position="378"/>
    </location>
</feature>
<feature type="transmembrane region" description="Helical" evidence="5">
    <location>
        <begin position="325"/>
        <end position="347"/>
    </location>
</feature>
<dbReference type="GO" id="GO:0022857">
    <property type="term" value="F:transmembrane transporter activity"/>
    <property type="evidence" value="ECO:0007669"/>
    <property type="project" value="InterPro"/>
</dbReference>
<dbReference type="InterPro" id="IPR020846">
    <property type="entry name" value="MFS_dom"/>
</dbReference>
<keyword evidence="3 5" id="KW-0472">Membrane</keyword>
<feature type="transmembrane region" description="Helical" evidence="5">
    <location>
        <begin position="264"/>
        <end position="285"/>
    </location>
</feature>
<feature type="region of interest" description="Disordered" evidence="4">
    <location>
        <begin position="396"/>
        <end position="421"/>
    </location>
</feature>
<dbReference type="InterPro" id="IPR011701">
    <property type="entry name" value="MFS"/>
</dbReference>
<feature type="transmembrane region" description="Helical" evidence="5">
    <location>
        <begin position="232"/>
        <end position="252"/>
    </location>
</feature>
<feature type="transmembrane region" description="Helical" evidence="5">
    <location>
        <begin position="353"/>
        <end position="372"/>
    </location>
</feature>
<feature type="transmembrane region" description="Helical" evidence="5">
    <location>
        <begin position="43"/>
        <end position="66"/>
    </location>
</feature>
<keyword evidence="1 5" id="KW-0812">Transmembrane</keyword>
<keyword evidence="2 5" id="KW-1133">Transmembrane helix</keyword>
<evidence type="ECO:0000259" key="6">
    <source>
        <dbReference type="PROSITE" id="PS50850"/>
    </source>
</evidence>
<comment type="caution">
    <text evidence="7">The sequence shown here is derived from an EMBL/GenBank/DDBJ whole genome shotgun (WGS) entry which is preliminary data.</text>
</comment>
<name>A0A4R6RBE9_9HYPH</name>
<dbReference type="EMBL" id="SNXY01000009">
    <property type="protein sequence ID" value="TDP83354.1"/>
    <property type="molecule type" value="Genomic_DNA"/>
</dbReference>
<dbReference type="PROSITE" id="PS50850">
    <property type="entry name" value="MFS"/>
    <property type="match status" value="1"/>
</dbReference>
<dbReference type="Gene3D" id="1.20.1250.20">
    <property type="entry name" value="MFS general substrate transporter like domains"/>
    <property type="match status" value="2"/>
</dbReference>
<feature type="transmembrane region" description="Helical" evidence="5">
    <location>
        <begin position="98"/>
        <end position="118"/>
    </location>
</feature>
<evidence type="ECO:0000256" key="3">
    <source>
        <dbReference type="ARBA" id="ARBA00023136"/>
    </source>
</evidence>